<keyword evidence="2" id="KW-0479">Metal-binding</keyword>
<feature type="binding site" evidence="2">
    <location>
        <position position="151"/>
    </location>
    <ligand>
        <name>Zn(2+)</name>
        <dbReference type="ChEBI" id="CHEBI:29105"/>
    </ligand>
</feature>
<evidence type="ECO:0000256" key="1">
    <source>
        <dbReference type="ARBA" id="ARBA00023027"/>
    </source>
</evidence>
<evidence type="ECO:0000313" key="5">
    <source>
        <dbReference type="Proteomes" id="UP000295773"/>
    </source>
</evidence>
<comment type="caution">
    <text evidence="2">Lacks conserved residue(s) required for the propagation of feature annotation.</text>
</comment>
<dbReference type="GO" id="GO:0046872">
    <property type="term" value="F:metal ion binding"/>
    <property type="evidence" value="ECO:0007669"/>
    <property type="project" value="UniProtKB-KW"/>
</dbReference>
<keyword evidence="1" id="KW-0520">NAD</keyword>
<dbReference type="RefSeq" id="WP_128125161.1">
    <property type="nucleotide sequence ID" value="NZ_JANKBG010000011.1"/>
</dbReference>
<proteinExistence type="predicted"/>
<dbReference type="Proteomes" id="UP000295773">
    <property type="component" value="Unassembled WGS sequence"/>
</dbReference>
<accession>A0A4R3TC92</accession>
<dbReference type="AlphaFoldDB" id="A0A4R3TC92"/>
<feature type="domain" description="Deacetylase sirtuin-type" evidence="3">
    <location>
        <begin position="10"/>
        <end position="293"/>
    </location>
</feature>
<evidence type="ECO:0000256" key="2">
    <source>
        <dbReference type="PROSITE-ProRule" id="PRU00236"/>
    </source>
</evidence>
<protein>
    <submittedName>
        <fullName evidence="4">NAD-dependent SIR2 family protein deacetylase</fullName>
    </submittedName>
</protein>
<dbReference type="SUPFAM" id="SSF52467">
    <property type="entry name" value="DHS-like NAD/FAD-binding domain"/>
    <property type="match status" value="1"/>
</dbReference>
<gene>
    <name evidence="4" type="ORF">EDD61_11158</name>
</gene>
<dbReference type="PROSITE" id="PS50305">
    <property type="entry name" value="SIRTUIN"/>
    <property type="match status" value="1"/>
</dbReference>
<dbReference type="InterPro" id="IPR026590">
    <property type="entry name" value="Ssirtuin_cat_dom"/>
</dbReference>
<dbReference type="GO" id="GO:0017136">
    <property type="term" value="F:histone deacetylase activity, NAD-dependent"/>
    <property type="evidence" value="ECO:0007669"/>
    <property type="project" value="TreeGrafter"/>
</dbReference>
<reference evidence="4 5" key="1">
    <citation type="submission" date="2019-03" db="EMBL/GenBank/DDBJ databases">
        <title>Genomic Encyclopedia of Type Strains, Phase IV (KMG-IV): sequencing the most valuable type-strain genomes for metagenomic binning, comparative biology and taxonomic classification.</title>
        <authorList>
            <person name="Goeker M."/>
        </authorList>
    </citation>
    <scope>NUCLEOTIDE SEQUENCE [LARGE SCALE GENOMIC DNA]</scope>
    <source>
        <strain evidence="4 5">DSM 29481</strain>
    </source>
</reference>
<dbReference type="PANTHER" id="PTHR11085">
    <property type="entry name" value="NAD-DEPENDENT PROTEIN DEACYLASE SIRTUIN-5, MITOCHONDRIAL-RELATED"/>
    <property type="match status" value="1"/>
</dbReference>
<dbReference type="PANTHER" id="PTHR11085:SF10">
    <property type="entry name" value="NAD-DEPENDENT PROTEIN DEACYLASE SIRTUIN-5, MITOCHONDRIAL-RELATED"/>
    <property type="match status" value="1"/>
</dbReference>
<dbReference type="GO" id="GO:0070403">
    <property type="term" value="F:NAD+ binding"/>
    <property type="evidence" value="ECO:0007669"/>
    <property type="project" value="TreeGrafter"/>
</dbReference>
<sequence>MYLKTKTNAFIKPISNIEKLHALLQEADAILIGAGAGLSTAAGLRYDGERFRRYFQDFIDAYHFTNMYEAGFYPFATLEEYWGYWSRHIYHNRYAAQVNTVYADLLSLVKDKDYFVITTNVDHQFQLHGFAKERLFYTQGDYGLFQCSRNCHAKTYDNEKVIRQMVMQQKKRCIPKELIPYCPYCHAPMTVNLRCDANFCEDAGWHAAQKRYQQFLKQHKDDHIVYLELGVGNNTPGIIKYPFWQFVHENPQAYYVIINQLEAYCPMQLAKQSLVIEKDIASVLKEIKAYVQT</sequence>
<keyword evidence="5" id="KW-1185">Reference proteome</keyword>
<evidence type="ECO:0000259" key="3">
    <source>
        <dbReference type="PROSITE" id="PS50305"/>
    </source>
</evidence>
<feature type="binding site" evidence="2">
    <location>
        <position position="185"/>
    </location>
    <ligand>
        <name>Zn(2+)</name>
        <dbReference type="ChEBI" id="CHEBI:29105"/>
    </ligand>
</feature>
<name>A0A4R3TC92_9FIRM</name>
<keyword evidence="2" id="KW-0862">Zinc</keyword>
<dbReference type="InterPro" id="IPR050134">
    <property type="entry name" value="NAD-dep_sirtuin_deacylases"/>
</dbReference>
<feature type="binding site" evidence="2">
    <location>
        <position position="182"/>
    </location>
    <ligand>
        <name>Zn(2+)</name>
        <dbReference type="ChEBI" id="CHEBI:29105"/>
    </ligand>
</feature>
<feature type="binding site" evidence="2">
    <location>
        <position position="147"/>
    </location>
    <ligand>
        <name>Zn(2+)</name>
        <dbReference type="ChEBI" id="CHEBI:29105"/>
    </ligand>
</feature>
<dbReference type="EMBL" id="SMBP01000011">
    <property type="protein sequence ID" value="TCU59130.1"/>
    <property type="molecule type" value="Genomic_DNA"/>
</dbReference>
<evidence type="ECO:0000313" key="4">
    <source>
        <dbReference type="EMBL" id="TCU59130.1"/>
    </source>
</evidence>
<comment type="caution">
    <text evidence="4">The sequence shown here is derived from an EMBL/GenBank/DDBJ whole genome shotgun (WGS) entry which is preliminary data.</text>
</comment>
<dbReference type="Gene3D" id="3.40.50.1220">
    <property type="entry name" value="TPP-binding domain"/>
    <property type="match status" value="1"/>
</dbReference>
<dbReference type="InterPro" id="IPR029035">
    <property type="entry name" value="DHS-like_NAD/FAD-binding_dom"/>
</dbReference>
<organism evidence="4 5">
    <name type="scientific">Longicatena caecimuris</name>
    <dbReference type="NCBI Taxonomy" id="1796635"/>
    <lineage>
        <taxon>Bacteria</taxon>
        <taxon>Bacillati</taxon>
        <taxon>Bacillota</taxon>
        <taxon>Erysipelotrichia</taxon>
        <taxon>Erysipelotrichales</taxon>
        <taxon>Erysipelotrichaceae</taxon>
        <taxon>Longicatena</taxon>
    </lineage>
</organism>